<dbReference type="EMBL" id="AC155889">
    <property type="protein sequence ID" value="ABN08279.1"/>
    <property type="molecule type" value="Genomic_DNA"/>
</dbReference>
<proteinExistence type="predicted"/>
<organism evidence="1">
    <name type="scientific">Medicago truncatula</name>
    <name type="common">Barrel medic</name>
    <name type="synonym">Medicago tribuloides</name>
    <dbReference type="NCBI Taxonomy" id="3880"/>
    <lineage>
        <taxon>Eukaryota</taxon>
        <taxon>Viridiplantae</taxon>
        <taxon>Streptophyta</taxon>
        <taxon>Embryophyta</taxon>
        <taxon>Tracheophyta</taxon>
        <taxon>Spermatophyta</taxon>
        <taxon>Magnoliopsida</taxon>
        <taxon>eudicotyledons</taxon>
        <taxon>Gunneridae</taxon>
        <taxon>Pentapetalae</taxon>
        <taxon>rosids</taxon>
        <taxon>fabids</taxon>
        <taxon>Fabales</taxon>
        <taxon>Fabaceae</taxon>
        <taxon>Papilionoideae</taxon>
        <taxon>50 kb inversion clade</taxon>
        <taxon>NPAAA clade</taxon>
        <taxon>Hologalegina</taxon>
        <taxon>IRL clade</taxon>
        <taxon>Trifolieae</taxon>
        <taxon>Medicago</taxon>
    </lineage>
</organism>
<reference evidence="1" key="2">
    <citation type="submission" date="2007-03" db="EMBL/GenBank/DDBJ databases">
        <authorList>
            <consortium name="The International Medicago Genome Annotation Group"/>
        </authorList>
    </citation>
    <scope>NUCLEOTIDE SEQUENCE</scope>
</reference>
<reference evidence="1" key="1">
    <citation type="submission" date="2005-01" db="EMBL/GenBank/DDBJ databases">
        <authorList>
            <person name="Town C.D."/>
        </authorList>
    </citation>
    <scope>NUCLEOTIDE SEQUENCE</scope>
</reference>
<evidence type="ECO:0000313" key="1">
    <source>
        <dbReference type="EMBL" id="ABN08279.1"/>
    </source>
</evidence>
<protein>
    <submittedName>
        <fullName evidence="1">Uncharacterized protein</fullName>
    </submittedName>
</protein>
<name>A2Q3S9_MEDTR</name>
<dbReference type="AlphaFoldDB" id="A2Q3S9"/>
<gene>
    <name evidence="1" type="ORF">MtrDRAFT_AC155889g5v2</name>
</gene>
<sequence length="71" mass="8169">MYVGLLTKEICSRSSKIAIAINYMCEPLDKLCLKLWRRLEEVPTVGNKVHHMQSNSMVALVLQHLCNQIQK</sequence>
<accession>A2Q3S9</accession>